<reference evidence="2 3" key="2">
    <citation type="journal article" date="2021" name="Microorganisms">
        <title>The Ever-Expanding Pseudomonas Genus: Description of 43 New Species and Partition of the Pseudomonas putida Group.</title>
        <authorList>
            <person name="Girard L."/>
            <person name="Lood C."/>
            <person name="Hofte M."/>
            <person name="Vandamme P."/>
            <person name="Rokni-Zadeh H."/>
            <person name="van Noort V."/>
            <person name="Lavigne R."/>
            <person name="De Mot R."/>
        </authorList>
    </citation>
    <scope>NUCLEOTIDE SEQUENCE [LARGE SCALE GENOMIC DNA]</scope>
    <source>
        <strain evidence="2 3">ZA 5.3</strain>
    </source>
</reference>
<evidence type="ECO:0000313" key="3">
    <source>
        <dbReference type="Proteomes" id="UP000646386"/>
    </source>
</evidence>
<sequence length="170" mass="18892">MSGLRATMRRYMALAFLLCCSCASNHGRPIAKLDFESISITPSASSFFVRFSSDTDLLTLFQSRIGEELVCALEGDADFSIGHYQRGYGSGIVELSDNSSKGNYIARVIFRETGAVRGKERILAGDELRRALKVNDVVVCAFRVHTTKYETYFSDFMPIPSMDFIRALGT</sequence>
<accession>A0ABX8PUG1</accession>
<dbReference type="RefSeq" id="WP_186613782.1">
    <property type="nucleotide sequence ID" value="NZ_CP077089.1"/>
</dbReference>
<keyword evidence="1" id="KW-0732">Signal</keyword>
<reference evidence="2 3" key="1">
    <citation type="journal article" date="2020" name="Microorganisms">
        <title>Reliable Identification of Environmental Pseudomonas Isolates Using the rpoD Gene.</title>
        <authorList>
            <consortium name="The Broad Institute Genome Sequencing Platform"/>
            <person name="Girard L."/>
            <person name="Lood C."/>
            <person name="Rokni-Zadeh H."/>
            <person name="van Noort V."/>
            <person name="Lavigne R."/>
            <person name="De Mot R."/>
        </authorList>
    </citation>
    <scope>NUCLEOTIDE SEQUENCE [LARGE SCALE GENOMIC DNA]</scope>
    <source>
        <strain evidence="2 3">ZA 5.3</strain>
    </source>
</reference>
<proteinExistence type="predicted"/>
<name>A0ABX8PUG1_9PSED</name>
<keyword evidence="3" id="KW-1185">Reference proteome</keyword>
<protein>
    <submittedName>
        <fullName evidence="2">Uncharacterized protein</fullName>
    </submittedName>
</protein>
<gene>
    <name evidence="2" type="ORF">HU718_022220</name>
</gene>
<feature type="chain" id="PRO_5047310261" evidence="1">
    <location>
        <begin position="27"/>
        <end position="170"/>
    </location>
</feature>
<dbReference type="Proteomes" id="UP000646386">
    <property type="component" value="Chromosome"/>
</dbReference>
<organism evidence="2 3">
    <name type="scientific">Pseudomonas tensinigenes</name>
    <dbReference type="NCBI Taxonomy" id="2745511"/>
    <lineage>
        <taxon>Bacteria</taxon>
        <taxon>Pseudomonadati</taxon>
        <taxon>Pseudomonadota</taxon>
        <taxon>Gammaproteobacteria</taxon>
        <taxon>Pseudomonadales</taxon>
        <taxon>Pseudomonadaceae</taxon>
        <taxon>Pseudomonas</taxon>
    </lineage>
</organism>
<evidence type="ECO:0000313" key="2">
    <source>
        <dbReference type="EMBL" id="QXI04736.1"/>
    </source>
</evidence>
<evidence type="ECO:0000256" key="1">
    <source>
        <dbReference type="SAM" id="SignalP"/>
    </source>
</evidence>
<feature type="signal peptide" evidence="1">
    <location>
        <begin position="1"/>
        <end position="26"/>
    </location>
</feature>
<dbReference type="EMBL" id="CP077089">
    <property type="protein sequence ID" value="QXI04736.1"/>
    <property type="molecule type" value="Genomic_DNA"/>
</dbReference>